<sequence>MSTGKAVICGAGFLGACYARIYVLFPDNPQGTHIARAVSATRPVQGISRSADKLDATLRPLILTDKLLPSRAADIRKIDTLRPIFKDASVVVSLVGILNETWEQFEEIHVQGACNVAQVAHDVGAKLIHISAIGADENSPILYAKSKGLGERAVLRVCPDATIIRPSLVFGPEDSFFNRFATLSKYLPFLPAFGGGTARFQPVYVDDIAKAIEIISRRNRGMDTRVAGKIFEAGGPEIFTWREIMELVLKYSGRTRPVISLPFALGKMQGAVLEQLPENLFTVTRDQVETLRYDNIVKDTSTCPASSFSDLLATQRHKLTSVHEVVPKYLGQYQ</sequence>
<evidence type="ECO:0000313" key="2">
    <source>
        <dbReference type="EMBL" id="EFJ03923.1"/>
    </source>
</evidence>
<proteinExistence type="predicted"/>
<dbReference type="GO" id="GO:0044877">
    <property type="term" value="F:protein-containing complex binding"/>
    <property type="evidence" value="ECO:0007669"/>
    <property type="project" value="TreeGrafter"/>
</dbReference>
<name>D8PSD4_SCHCM</name>
<dbReference type="Gene3D" id="3.40.50.720">
    <property type="entry name" value="NAD(P)-binding Rossmann-like Domain"/>
    <property type="match status" value="1"/>
</dbReference>
<dbReference type="SUPFAM" id="SSF51735">
    <property type="entry name" value="NAD(P)-binding Rossmann-fold domains"/>
    <property type="match status" value="1"/>
</dbReference>
<gene>
    <name evidence="2" type="ORF">SCHCODRAFT_48473</name>
</gene>
<accession>D8PSD4</accession>
<organism evidence="3">
    <name type="scientific">Schizophyllum commune (strain H4-8 / FGSC 9210)</name>
    <name type="common">Split gill fungus</name>
    <dbReference type="NCBI Taxonomy" id="578458"/>
    <lineage>
        <taxon>Eukaryota</taxon>
        <taxon>Fungi</taxon>
        <taxon>Dikarya</taxon>
        <taxon>Basidiomycota</taxon>
        <taxon>Agaricomycotina</taxon>
        <taxon>Agaricomycetes</taxon>
        <taxon>Agaricomycetidae</taxon>
        <taxon>Agaricales</taxon>
        <taxon>Schizophyllaceae</taxon>
        <taxon>Schizophyllum</taxon>
    </lineage>
</organism>
<dbReference type="EMBL" id="GL377302">
    <property type="protein sequence ID" value="EFJ03923.1"/>
    <property type="molecule type" value="Genomic_DNA"/>
</dbReference>
<dbReference type="STRING" id="578458.D8PSD4"/>
<dbReference type="Pfam" id="PF04321">
    <property type="entry name" value="RmlD_sub_bind"/>
    <property type="match status" value="1"/>
</dbReference>
<dbReference type="OrthoDB" id="275457at2759"/>
<evidence type="ECO:0000313" key="3">
    <source>
        <dbReference type="Proteomes" id="UP000007431"/>
    </source>
</evidence>
<dbReference type="PANTHER" id="PTHR12126:SF11">
    <property type="entry name" value="NADH DEHYDROGENASE [UBIQUINONE] 1 ALPHA SUBCOMPLEX SUBUNIT 9, MITOCHONDRIAL"/>
    <property type="match status" value="1"/>
</dbReference>
<dbReference type="PROSITE" id="PS51257">
    <property type="entry name" value="PROKAR_LIPOPROTEIN"/>
    <property type="match status" value="1"/>
</dbReference>
<dbReference type="eggNOG" id="KOG2865">
    <property type="taxonomic scope" value="Eukaryota"/>
</dbReference>
<dbReference type="InterPro" id="IPR036291">
    <property type="entry name" value="NAD(P)-bd_dom_sf"/>
</dbReference>
<dbReference type="CDD" id="cd05271">
    <property type="entry name" value="NDUFA9_like_SDR_a"/>
    <property type="match status" value="1"/>
</dbReference>
<dbReference type="GeneID" id="9594697"/>
<dbReference type="RefSeq" id="XP_003038825.1">
    <property type="nucleotide sequence ID" value="XM_003038779.1"/>
</dbReference>
<dbReference type="InterPro" id="IPR029903">
    <property type="entry name" value="RmlD-like-bd"/>
</dbReference>
<dbReference type="InParanoid" id="D8PSD4"/>
<dbReference type="VEuPathDB" id="FungiDB:SCHCODRAFT_048473"/>
<dbReference type="GO" id="GO:0005739">
    <property type="term" value="C:mitochondrion"/>
    <property type="evidence" value="ECO:0007669"/>
    <property type="project" value="TreeGrafter"/>
</dbReference>
<dbReference type="Proteomes" id="UP000007431">
    <property type="component" value="Unassembled WGS sequence"/>
</dbReference>
<dbReference type="KEGG" id="scm:SCHCO_048473"/>
<protein>
    <recommendedName>
        <fullName evidence="1">RmlD-like substrate binding domain-containing protein</fullName>
    </recommendedName>
</protein>
<reference evidence="2 3" key="1">
    <citation type="journal article" date="2010" name="Nat. Biotechnol.">
        <title>Genome sequence of the model mushroom Schizophyllum commune.</title>
        <authorList>
            <person name="Ohm R.A."/>
            <person name="de Jong J.F."/>
            <person name="Lugones L.G."/>
            <person name="Aerts A."/>
            <person name="Kothe E."/>
            <person name="Stajich J.E."/>
            <person name="de Vries R.P."/>
            <person name="Record E."/>
            <person name="Levasseur A."/>
            <person name="Baker S.E."/>
            <person name="Bartholomew K.A."/>
            <person name="Coutinho P.M."/>
            <person name="Erdmann S."/>
            <person name="Fowler T.J."/>
            <person name="Gathman A.C."/>
            <person name="Lombard V."/>
            <person name="Henrissat B."/>
            <person name="Knabe N."/>
            <person name="Kuees U."/>
            <person name="Lilly W.W."/>
            <person name="Lindquist E."/>
            <person name="Lucas S."/>
            <person name="Magnuson J.K."/>
            <person name="Piumi F."/>
            <person name="Raudaskoski M."/>
            <person name="Salamov A."/>
            <person name="Schmutz J."/>
            <person name="Schwarze F.W.M.R."/>
            <person name="vanKuyk P.A."/>
            <person name="Horton J.S."/>
            <person name="Grigoriev I.V."/>
            <person name="Woesten H.A.B."/>
        </authorList>
    </citation>
    <scope>NUCLEOTIDE SEQUENCE [LARGE SCALE GENOMIC DNA]</scope>
    <source>
        <strain evidence="3">H4-8 / FGSC 9210</strain>
    </source>
</reference>
<dbReference type="AlphaFoldDB" id="D8PSD4"/>
<dbReference type="HOGENOM" id="CLU_007383_6_5_1"/>
<evidence type="ECO:0000259" key="1">
    <source>
        <dbReference type="Pfam" id="PF04321"/>
    </source>
</evidence>
<keyword evidence="3" id="KW-1185">Reference proteome</keyword>
<dbReference type="InterPro" id="IPR051207">
    <property type="entry name" value="ComplexI_NDUFA9_subunit"/>
</dbReference>
<dbReference type="OMA" id="VLYNTYW"/>
<dbReference type="PANTHER" id="PTHR12126">
    <property type="entry name" value="NADH-UBIQUINONE OXIDOREDUCTASE 39 KDA SUBUNIT-RELATED"/>
    <property type="match status" value="1"/>
</dbReference>
<feature type="domain" description="RmlD-like substrate binding" evidence="1">
    <location>
        <begin position="104"/>
        <end position="254"/>
    </location>
</feature>